<dbReference type="OrthoDB" id="10463627at2759"/>
<evidence type="ECO:0000313" key="1">
    <source>
        <dbReference type="EMBL" id="GAW25988.1"/>
    </source>
</evidence>
<gene>
    <name evidence="1" type="ORF">SAMD00023353_1701560</name>
</gene>
<proteinExistence type="predicted"/>
<sequence length="85" mass="8876">MTGCTLLHLPGSPPAALPPYQLVSTGACSAGLECFENPHRSLIEACAEHTSGKVGILQLILGYYGRPRHCAGIPTKSTVNLMSAV</sequence>
<keyword evidence="2" id="KW-1185">Reference proteome</keyword>
<name>A0A1S8A7B7_ROSNE</name>
<reference evidence="1" key="1">
    <citation type="submission" date="2016-03" db="EMBL/GenBank/DDBJ databases">
        <title>Draft genome sequence of Rosellinia necatrix.</title>
        <authorList>
            <person name="Kanematsu S."/>
        </authorList>
    </citation>
    <scope>NUCLEOTIDE SEQUENCE [LARGE SCALE GENOMIC DNA]</scope>
    <source>
        <strain evidence="1">W97</strain>
    </source>
</reference>
<protein>
    <submittedName>
        <fullName evidence="1">Uncharacterized protein</fullName>
    </submittedName>
</protein>
<dbReference type="Proteomes" id="UP000054516">
    <property type="component" value="Unassembled WGS sequence"/>
</dbReference>
<dbReference type="AlphaFoldDB" id="A0A1S8A7B7"/>
<accession>A0A1S8A7B7</accession>
<dbReference type="EMBL" id="DF977462">
    <property type="protein sequence ID" value="GAW25988.1"/>
    <property type="molecule type" value="Genomic_DNA"/>
</dbReference>
<evidence type="ECO:0000313" key="2">
    <source>
        <dbReference type="Proteomes" id="UP000054516"/>
    </source>
</evidence>
<organism evidence="1">
    <name type="scientific">Rosellinia necatrix</name>
    <name type="common">White root-rot fungus</name>
    <dbReference type="NCBI Taxonomy" id="77044"/>
    <lineage>
        <taxon>Eukaryota</taxon>
        <taxon>Fungi</taxon>
        <taxon>Dikarya</taxon>
        <taxon>Ascomycota</taxon>
        <taxon>Pezizomycotina</taxon>
        <taxon>Sordariomycetes</taxon>
        <taxon>Xylariomycetidae</taxon>
        <taxon>Xylariales</taxon>
        <taxon>Xylariaceae</taxon>
        <taxon>Rosellinia</taxon>
    </lineage>
</organism>